<reference evidence="2 3" key="1">
    <citation type="journal article" date="2019" name="Int. J. Syst. Evol. Microbiol.">
        <title>The Global Catalogue of Microorganisms (GCM) 10K type strain sequencing project: providing services to taxonomists for standard genome sequencing and annotation.</title>
        <authorList>
            <consortium name="The Broad Institute Genomics Platform"/>
            <consortium name="The Broad Institute Genome Sequencing Center for Infectious Disease"/>
            <person name="Wu L."/>
            <person name="Ma J."/>
        </authorList>
    </citation>
    <scope>NUCLEOTIDE SEQUENCE [LARGE SCALE GENOMIC DNA]</scope>
    <source>
        <strain evidence="2 3">RDMS1</strain>
    </source>
</reference>
<dbReference type="InterPro" id="IPR040624">
    <property type="entry name" value="HalOD1"/>
</dbReference>
<dbReference type="GeneID" id="76199534"/>
<dbReference type="EMBL" id="JBHTAX010000001">
    <property type="protein sequence ID" value="MFC7189967.1"/>
    <property type="molecule type" value="Genomic_DNA"/>
</dbReference>
<name>A0ABD5YM01_9EURY</name>
<dbReference type="Pfam" id="PF18545">
    <property type="entry name" value="HalOD1"/>
    <property type="match status" value="1"/>
</dbReference>
<evidence type="ECO:0000313" key="3">
    <source>
        <dbReference type="Proteomes" id="UP001596417"/>
    </source>
</evidence>
<sequence length="83" mass="9105">MTPDEPDLPLSMTVLERVAEKKQIDTLELPSLDDAVDPDALDALYAPKPTGVHRTGSMTVTFEYAGCTVVIHNSEDIRIMCSE</sequence>
<proteinExistence type="predicted"/>
<feature type="domain" description="Halobacterial output" evidence="1">
    <location>
        <begin position="9"/>
        <end position="79"/>
    </location>
</feature>
<comment type="caution">
    <text evidence="2">The sequence shown here is derived from an EMBL/GenBank/DDBJ whole genome shotgun (WGS) entry which is preliminary data.</text>
</comment>
<dbReference type="RefSeq" id="WP_248906352.1">
    <property type="nucleotide sequence ID" value="NZ_CP109979.1"/>
</dbReference>
<dbReference type="Proteomes" id="UP001596417">
    <property type="component" value="Unassembled WGS sequence"/>
</dbReference>
<evidence type="ECO:0000259" key="1">
    <source>
        <dbReference type="Pfam" id="PF18545"/>
    </source>
</evidence>
<accession>A0ABD5YM01</accession>
<organism evidence="2 3">
    <name type="scientific">Halocatena marina</name>
    <dbReference type="NCBI Taxonomy" id="2934937"/>
    <lineage>
        <taxon>Archaea</taxon>
        <taxon>Methanobacteriati</taxon>
        <taxon>Methanobacteriota</taxon>
        <taxon>Stenosarchaea group</taxon>
        <taxon>Halobacteria</taxon>
        <taxon>Halobacteriales</taxon>
        <taxon>Natronomonadaceae</taxon>
        <taxon>Halocatena</taxon>
    </lineage>
</organism>
<gene>
    <name evidence="2" type="ORF">ACFQL7_08925</name>
</gene>
<evidence type="ECO:0000313" key="2">
    <source>
        <dbReference type="EMBL" id="MFC7189967.1"/>
    </source>
</evidence>
<dbReference type="AlphaFoldDB" id="A0ABD5YM01"/>
<keyword evidence="3" id="KW-1185">Reference proteome</keyword>
<protein>
    <submittedName>
        <fullName evidence="2">HalOD1 output domain-containing protein</fullName>
    </submittedName>
</protein>